<dbReference type="Gene3D" id="3.90.950.10">
    <property type="match status" value="1"/>
</dbReference>
<keyword evidence="3" id="KW-0963">Cytoplasm</keyword>
<dbReference type="PIRSF" id="PIRSF006305">
    <property type="entry name" value="Maf"/>
    <property type="match status" value="1"/>
</dbReference>
<organism evidence="4 5">
    <name type="scientific">Anaerocolumna sedimenticola</name>
    <dbReference type="NCBI Taxonomy" id="2696063"/>
    <lineage>
        <taxon>Bacteria</taxon>
        <taxon>Bacillati</taxon>
        <taxon>Bacillota</taxon>
        <taxon>Clostridia</taxon>
        <taxon>Lachnospirales</taxon>
        <taxon>Lachnospiraceae</taxon>
        <taxon>Anaerocolumna</taxon>
    </lineage>
</organism>
<proteinExistence type="inferred from homology"/>
<dbReference type="HAMAP" id="MF_00528">
    <property type="entry name" value="Maf"/>
    <property type="match status" value="1"/>
</dbReference>
<dbReference type="EMBL" id="CP048000">
    <property type="protein sequence ID" value="QHQ62695.1"/>
    <property type="molecule type" value="Genomic_DNA"/>
</dbReference>
<feature type="active site" description="Proton acceptor" evidence="3">
    <location>
        <position position="69"/>
    </location>
</feature>
<comment type="subcellular location">
    <subcellularLocation>
        <location evidence="3">Cytoplasm</location>
    </subcellularLocation>
</comment>
<evidence type="ECO:0000256" key="1">
    <source>
        <dbReference type="ARBA" id="ARBA00001968"/>
    </source>
</evidence>
<feature type="site" description="Important for substrate specificity" evidence="3">
    <location>
        <position position="12"/>
    </location>
</feature>
<comment type="cofactor">
    <cofactor evidence="1 3">
        <name>a divalent metal cation</name>
        <dbReference type="ChEBI" id="CHEBI:60240"/>
    </cofactor>
</comment>
<evidence type="ECO:0000256" key="3">
    <source>
        <dbReference type="HAMAP-Rule" id="MF_00528"/>
    </source>
</evidence>
<dbReference type="AlphaFoldDB" id="A0A6P1TTC9"/>
<dbReference type="InterPro" id="IPR029001">
    <property type="entry name" value="ITPase-like_fam"/>
</dbReference>
<dbReference type="PANTHER" id="PTHR43213">
    <property type="entry name" value="BIFUNCTIONAL DTTP/UTP PYROPHOSPHATASE/METHYLTRANSFERASE PROTEIN-RELATED"/>
    <property type="match status" value="1"/>
</dbReference>
<dbReference type="CDD" id="cd00555">
    <property type="entry name" value="Maf"/>
    <property type="match status" value="1"/>
</dbReference>
<gene>
    <name evidence="4" type="primary">maf</name>
    <name evidence="4" type="ORF">Ana3638_19530</name>
</gene>
<keyword evidence="5" id="KW-1185">Reference proteome</keyword>
<dbReference type="KEGG" id="anr:Ana3638_19530"/>
<evidence type="ECO:0000256" key="2">
    <source>
        <dbReference type="ARBA" id="ARBA00022801"/>
    </source>
</evidence>
<dbReference type="GO" id="GO:0009117">
    <property type="term" value="P:nucleotide metabolic process"/>
    <property type="evidence" value="ECO:0007669"/>
    <property type="project" value="UniProtKB-KW"/>
</dbReference>
<comment type="catalytic activity">
    <reaction evidence="3">
        <text>UTP + H2O = UMP + diphosphate + H(+)</text>
        <dbReference type="Rhea" id="RHEA:29395"/>
        <dbReference type="ChEBI" id="CHEBI:15377"/>
        <dbReference type="ChEBI" id="CHEBI:15378"/>
        <dbReference type="ChEBI" id="CHEBI:33019"/>
        <dbReference type="ChEBI" id="CHEBI:46398"/>
        <dbReference type="ChEBI" id="CHEBI:57865"/>
        <dbReference type="EC" id="3.6.1.9"/>
    </reaction>
</comment>
<dbReference type="SUPFAM" id="SSF52972">
    <property type="entry name" value="ITPase-like"/>
    <property type="match status" value="1"/>
</dbReference>
<comment type="function">
    <text evidence="3">Nucleoside triphosphate pyrophosphatase that hydrolyzes dTTP and UTP. May have a dual role in cell division arrest and in preventing the incorporation of modified nucleotides into cellular nucleic acids.</text>
</comment>
<comment type="caution">
    <text evidence="3">Lacks conserved residue(s) required for the propagation of feature annotation.</text>
</comment>
<dbReference type="GO" id="GO:0005737">
    <property type="term" value="C:cytoplasm"/>
    <property type="evidence" value="ECO:0007669"/>
    <property type="project" value="UniProtKB-SubCell"/>
</dbReference>
<dbReference type="PANTHER" id="PTHR43213:SF5">
    <property type="entry name" value="BIFUNCTIONAL DTTP_UTP PYROPHOSPHATASE_METHYLTRANSFERASE PROTEIN-RELATED"/>
    <property type="match status" value="1"/>
</dbReference>
<name>A0A6P1TTC9_9FIRM</name>
<protein>
    <recommendedName>
        <fullName evidence="3">dTTP/UTP pyrophosphatase</fullName>
        <shortName evidence="3">dTTPase/UTPase</shortName>
        <ecNumber evidence="3">3.6.1.9</ecNumber>
    </recommendedName>
    <alternativeName>
        <fullName evidence="3">Nucleoside triphosphate pyrophosphatase</fullName>
    </alternativeName>
    <alternativeName>
        <fullName evidence="3">Nucleotide pyrophosphatase</fullName>
        <shortName evidence="3">Nucleotide PPase</shortName>
    </alternativeName>
</protein>
<dbReference type="Pfam" id="PF02545">
    <property type="entry name" value="Maf"/>
    <property type="match status" value="1"/>
</dbReference>
<dbReference type="GO" id="GO:0047429">
    <property type="term" value="F:nucleoside triphosphate diphosphatase activity"/>
    <property type="evidence" value="ECO:0007669"/>
    <property type="project" value="UniProtKB-EC"/>
</dbReference>
<evidence type="ECO:0000313" key="5">
    <source>
        <dbReference type="Proteomes" id="UP000464314"/>
    </source>
</evidence>
<dbReference type="Proteomes" id="UP000464314">
    <property type="component" value="Chromosome"/>
</dbReference>
<comment type="similarity">
    <text evidence="3">Belongs to the Maf family. YhdE subfamily.</text>
</comment>
<dbReference type="InterPro" id="IPR003697">
    <property type="entry name" value="Maf-like"/>
</dbReference>
<sequence length="207" mass="23250">MYKIILASGSPRRKEILEQVGVKFTVLSSDKEEIITKEKPEEIVKELACVKARDIADKVEGKAIIIGADTMVAIDGQVLGKPKNEVDARAMLQMLQGNRHQVYTGVSVIIKSDVKRDEFNAAEDIIISFTEKTEVWVYPMKRKQIDKYIATGEPFDKAGAYGIQGKFAVNIEKIEGDYYNIVGFPIAKLYTRLYEEGIDILNNGEEQ</sequence>
<comment type="catalytic activity">
    <reaction evidence="3">
        <text>dTTP + H2O = dTMP + diphosphate + H(+)</text>
        <dbReference type="Rhea" id="RHEA:28534"/>
        <dbReference type="ChEBI" id="CHEBI:15377"/>
        <dbReference type="ChEBI" id="CHEBI:15378"/>
        <dbReference type="ChEBI" id="CHEBI:33019"/>
        <dbReference type="ChEBI" id="CHEBI:37568"/>
        <dbReference type="ChEBI" id="CHEBI:63528"/>
        <dbReference type="EC" id="3.6.1.9"/>
    </reaction>
</comment>
<dbReference type="RefSeq" id="WP_161839516.1">
    <property type="nucleotide sequence ID" value="NZ_CP048000.1"/>
</dbReference>
<dbReference type="NCBIfam" id="TIGR00172">
    <property type="entry name" value="maf"/>
    <property type="match status" value="1"/>
</dbReference>
<dbReference type="EC" id="3.6.1.9" evidence="3"/>
<keyword evidence="3" id="KW-0546">Nucleotide metabolism</keyword>
<feature type="site" description="Important for substrate specificity" evidence="3">
    <location>
        <position position="164"/>
    </location>
</feature>
<feature type="site" description="Important for substrate specificity" evidence="3">
    <location>
        <position position="70"/>
    </location>
</feature>
<accession>A0A6P1TTC9</accession>
<evidence type="ECO:0000313" key="4">
    <source>
        <dbReference type="EMBL" id="QHQ62695.1"/>
    </source>
</evidence>
<reference evidence="4 5" key="1">
    <citation type="submission" date="2020-01" db="EMBL/GenBank/DDBJ databases">
        <title>Genome analysis of Anaerocolumna sp. CBA3638.</title>
        <authorList>
            <person name="Kim J."/>
            <person name="Roh S.W."/>
        </authorList>
    </citation>
    <scope>NUCLEOTIDE SEQUENCE [LARGE SCALE GENOMIC DNA]</scope>
    <source>
        <strain evidence="4 5">CBA3638</strain>
    </source>
</reference>
<keyword evidence="2 3" id="KW-0378">Hydrolase</keyword>